<dbReference type="PANTHER" id="PTHR30204">
    <property type="entry name" value="REDOX-CYCLING DRUG-SENSING TRANSCRIPTIONAL ACTIVATOR SOXR"/>
    <property type="match status" value="1"/>
</dbReference>
<protein>
    <submittedName>
        <fullName evidence="3">MerR family transcriptional regulator</fullName>
    </submittedName>
</protein>
<proteinExistence type="predicted"/>
<gene>
    <name evidence="3" type="ORF">GCM10022207_72310</name>
</gene>
<feature type="domain" description="HTH merR-type" evidence="2">
    <location>
        <begin position="1"/>
        <end position="68"/>
    </location>
</feature>
<evidence type="ECO:0000313" key="3">
    <source>
        <dbReference type="EMBL" id="GAA3893910.1"/>
    </source>
</evidence>
<evidence type="ECO:0000259" key="2">
    <source>
        <dbReference type="PROSITE" id="PS50937"/>
    </source>
</evidence>
<dbReference type="InterPro" id="IPR009061">
    <property type="entry name" value="DNA-bd_dom_put_sf"/>
</dbReference>
<keyword evidence="1" id="KW-0238">DNA-binding</keyword>
<dbReference type="RefSeq" id="WP_345553362.1">
    <property type="nucleotide sequence ID" value="NZ_BAAAZA010000031.1"/>
</dbReference>
<dbReference type="PROSITE" id="PS00552">
    <property type="entry name" value="HTH_MERR_1"/>
    <property type="match status" value="1"/>
</dbReference>
<dbReference type="PROSITE" id="PS50937">
    <property type="entry name" value="HTH_MERR_2"/>
    <property type="match status" value="1"/>
</dbReference>
<comment type="caution">
    <text evidence="3">The sequence shown here is derived from an EMBL/GenBank/DDBJ whole genome shotgun (WGS) entry which is preliminary data.</text>
</comment>
<dbReference type="SUPFAM" id="SSF46955">
    <property type="entry name" value="Putative DNA-binding domain"/>
    <property type="match status" value="1"/>
</dbReference>
<dbReference type="Proteomes" id="UP001501563">
    <property type="component" value="Unassembled WGS sequence"/>
</dbReference>
<dbReference type="SMART" id="SM00422">
    <property type="entry name" value="HTH_MERR"/>
    <property type="match status" value="1"/>
</dbReference>
<name>A0ABP7L3Z1_9ACTN</name>
<sequence length="140" mass="15753">MKIGELSEKTGVATRLLRYYEEVGILHPFRSGNGYRTYGEPAIDRVLQIRELLEAGLTTEMIREVLPCLDAAKEGTEAESCPVDDKDLDGLRRQLISIERRIDVLQRNQRAIKSYIHAWEKAGVASPSATDGPQEADVRR</sequence>
<keyword evidence="4" id="KW-1185">Reference proteome</keyword>
<dbReference type="InterPro" id="IPR000551">
    <property type="entry name" value="MerR-type_HTH_dom"/>
</dbReference>
<evidence type="ECO:0000256" key="1">
    <source>
        <dbReference type="ARBA" id="ARBA00023125"/>
    </source>
</evidence>
<dbReference type="PANTHER" id="PTHR30204:SF93">
    <property type="entry name" value="HTH MERR-TYPE DOMAIN-CONTAINING PROTEIN"/>
    <property type="match status" value="1"/>
</dbReference>
<dbReference type="Gene3D" id="1.10.1660.10">
    <property type="match status" value="1"/>
</dbReference>
<dbReference type="CDD" id="cd01282">
    <property type="entry name" value="HTH_MerR-like_sg3"/>
    <property type="match status" value="1"/>
</dbReference>
<dbReference type="InterPro" id="IPR047057">
    <property type="entry name" value="MerR_fam"/>
</dbReference>
<dbReference type="EMBL" id="BAAAZA010000031">
    <property type="protein sequence ID" value="GAA3893910.1"/>
    <property type="molecule type" value="Genomic_DNA"/>
</dbReference>
<reference evidence="4" key="1">
    <citation type="journal article" date="2019" name="Int. J. Syst. Evol. Microbiol.">
        <title>The Global Catalogue of Microorganisms (GCM) 10K type strain sequencing project: providing services to taxonomists for standard genome sequencing and annotation.</title>
        <authorList>
            <consortium name="The Broad Institute Genomics Platform"/>
            <consortium name="The Broad Institute Genome Sequencing Center for Infectious Disease"/>
            <person name="Wu L."/>
            <person name="Ma J."/>
        </authorList>
    </citation>
    <scope>NUCLEOTIDE SEQUENCE [LARGE SCALE GENOMIC DNA]</scope>
    <source>
        <strain evidence="4">JCM 16578</strain>
    </source>
</reference>
<dbReference type="Pfam" id="PF13411">
    <property type="entry name" value="MerR_1"/>
    <property type="match status" value="1"/>
</dbReference>
<evidence type="ECO:0000313" key="4">
    <source>
        <dbReference type="Proteomes" id="UP001501563"/>
    </source>
</evidence>
<dbReference type="PRINTS" id="PR00040">
    <property type="entry name" value="HTHMERR"/>
</dbReference>
<accession>A0ABP7L3Z1</accession>
<organism evidence="3 4">
    <name type="scientific">Streptomyces lannensis</name>
    <dbReference type="NCBI Taxonomy" id="766498"/>
    <lineage>
        <taxon>Bacteria</taxon>
        <taxon>Bacillati</taxon>
        <taxon>Actinomycetota</taxon>
        <taxon>Actinomycetes</taxon>
        <taxon>Kitasatosporales</taxon>
        <taxon>Streptomycetaceae</taxon>
        <taxon>Streptomyces</taxon>
    </lineage>
</organism>